<evidence type="ECO:0000256" key="10">
    <source>
        <dbReference type="ARBA" id="ARBA00022777"/>
    </source>
</evidence>
<dbReference type="PANTHER" id="PTHR32309:SF13">
    <property type="entry name" value="FERRIC ENTEROBACTIN TRANSPORT PROTEIN FEPE"/>
    <property type="match status" value="1"/>
</dbReference>
<proteinExistence type="inferred from homology"/>
<evidence type="ECO:0000313" key="21">
    <source>
        <dbReference type="Proteomes" id="UP000036847"/>
    </source>
</evidence>
<dbReference type="EC" id="2.7.10.2" evidence="4"/>
<dbReference type="GO" id="GO:0004715">
    <property type="term" value="F:non-membrane spanning protein tyrosine kinase activity"/>
    <property type="evidence" value="ECO:0007669"/>
    <property type="project" value="UniProtKB-EC"/>
</dbReference>
<keyword evidence="8 16" id="KW-0812">Transmembrane</keyword>
<evidence type="ECO:0000256" key="12">
    <source>
        <dbReference type="ARBA" id="ARBA00022989"/>
    </source>
</evidence>
<dbReference type="InterPro" id="IPR003856">
    <property type="entry name" value="LPS_length_determ_N"/>
</dbReference>
<evidence type="ECO:0000256" key="9">
    <source>
        <dbReference type="ARBA" id="ARBA00022741"/>
    </source>
</evidence>
<evidence type="ECO:0000256" key="6">
    <source>
        <dbReference type="ARBA" id="ARBA00022519"/>
    </source>
</evidence>
<sequence>MENEQKQQEQEIDLIELFYKIIVHWRWFLIAIAVALTGAYIYVHITTPVYQASASVVIKDSEGSDKAINDLFNQVSPSNMAATNTQIEDELEILRSRSILLQVINELNMHTSYRIKEGLGYTETTTPPISVTLEKAAMDTLQEALLIQIEKMGDHYEARSALHDICLTESFTTFPATIKTLAGLCTLELLPNRTFDRTVKVNICRPTDAVNHYLQKLTVATTSKKTSIISLTFKDTDKKRAEAFLIKLIEVYNRDAMNDKNKVTGNTLIFLEERLDSISRELGFVEKHLEQYKEKERLIDLKTNMDLDLNTNNEYEKKLLEVETQLNMTTYIYDYLKDEQYHFSLLPVNTGISDMELMRLINEYNKELLERERLLNTMKPDNPTIVNQNINITALRKNILSSVTGVKEGLEIARKDIIRKTNYFNSRIGNMPKQEREFNNIDRQQQIKANLYLMLLERREQATISLAATINKARVIDAPLTADAPIAPKSPMIYAGSLFMACIMTIALILFKDMFRTKISSISEVEAIQLPIVGTIPLDKEQIGVTEGKNGLMEESFRRLRSNLRFLTEKGDEKCILITSSTSGEGKSFISINLALSFAFLGCRVLIVGLDIRRPRLAEHFHIQNRQGITNFLAGNEVKPESIIYPSGVHELLSVVPSGPVPPNPAELLERERLKDAFTYFRKHFDYIIVDSAPTGLASDTLSLSKVTDFTLYVCRINYTYKNVLPEIVNTERTGRLNHISLIVNGGNLSEKKYGYGYGYGYGHTH</sequence>
<evidence type="ECO:0000256" key="14">
    <source>
        <dbReference type="ARBA" id="ARBA00023137"/>
    </source>
</evidence>
<name>A0AAE6ESN1_BACFG</name>
<dbReference type="InterPro" id="IPR005702">
    <property type="entry name" value="Wzc-like_C"/>
</dbReference>
<evidence type="ECO:0000256" key="2">
    <source>
        <dbReference type="ARBA" id="ARBA00007316"/>
    </source>
</evidence>
<feature type="transmembrane region" description="Helical" evidence="16">
    <location>
        <begin position="589"/>
        <end position="610"/>
    </location>
</feature>
<dbReference type="InterPro" id="IPR025669">
    <property type="entry name" value="AAA_dom"/>
</dbReference>
<keyword evidence="10" id="KW-0418">Kinase</keyword>
<feature type="domain" description="AAA" evidence="18">
    <location>
        <begin position="574"/>
        <end position="695"/>
    </location>
</feature>
<feature type="domain" description="Tyrosine-protein kinase G-rich" evidence="19">
    <location>
        <begin position="440"/>
        <end position="514"/>
    </location>
</feature>
<dbReference type="RefSeq" id="WP_032536848.1">
    <property type="nucleotide sequence ID" value="NZ_CP036546.1"/>
</dbReference>
<dbReference type="PANTHER" id="PTHR32309">
    <property type="entry name" value="TYROSINE-PROTEIN KINASE"/>
    <property type="match status" value="1"/>
</dbReference>
<evidence type="ECO:0000256" key="16">
    <source>
        <dbReference type="SAM" id="Phobius"/>
    </source>
</evidence>
<keyword evidence="11" id="KW-0067">ATP-binding</keyword>
<dbReference type="Pfam" id="PF13614">
    <property type="entry name" value="AAA_31"/>
    <property type="match status" value="1"/>
</dbReference>
<dbReference type="Proteomes" id="UP000036847">
    <property type="component" value="Chromosome"/>
</dbReference>
<evidence type="ECO:0000256" key="15">
    <source>
        <dbReference type="ARBA" id="ARBA00051245"/>
    </source>
</evidence>
<feature type="transmembrane region" description="Helical" evidence="16">
    <location>
        <begin position="492"/>
        <end position="511"/>
    </location>
</feature>
<keyword evidence="13 16" id="KW-0472">Membrane</keyword>
<comment type="catalytic activity">
    <reaction evidence="15">
        <text>L-tyrosyl-[protein] + ATP = O-phospho-L-tyrosyl-[protein] + ADP + H(+)</text>
        <dbReference type="Rhea" id="RHEA:10596"/>
        <dbReference type="Rhea" id="RHEA-COMP:10136"/>
        <dbReference type="Rhea" id="RHEA-COMP:20101"/>
        <dbReference type="ChEBI" id="CHEBI:15378"/>
        <dbReference type="ChEBI" id="CHEBI:30616"/>
        <dbReference type="ChEBI" id="CHEBI:46858"/>
        <dbReference type="ChEBI" id="CHEBI:61978"/>
        <dbReference type="ChEBI" id="CHEBI:456216"/>
        <dbReference type="EC" id="2.7.10.2"/>
    </reaction>
</comment>
<evidence type="ECO:0000313" key="20">
    <source>
        <dbReference type="EMBL" id="QCQ44640.1"/>
    </source>
</evidence>
<dbReference type="Gene3D" id="3.40.50.300">
    <property type="entry name" value="P-loop containing nucleotide triphosphate hydrolases"/>
    <property type="match status" value="1"/>
</dbReference>
<evidence type="ECO:0000259" key="17">
    <source>
        <dbReference type="Pfam" id="PF02706"/>
    </source>
</evidence>
<accession>A0AAE6ESN1</accession>
<evidence type="ECO:0000259" key="18">
    <source>
        <dbReference type="Pfam" id="PF13614"/>
    </source>
</evidence>
<feature type="domain" description="Polysaccharide chain length determinant N-terminal" evidence="17">
    <location>
        <begin position="10"/>
        <end position="107"/>
    </location>
</feature>
<evidence type="ECO:0000256" key="3">
    <source>
        <dbReference type="ARBA" id="ARBA00008883"/>
    </source>
</evidence>
<comment type="subcellular location">
    <subcellularLocation>
        <location evidence="1">Cell inner membrane</location>
        <topology evidence="1">Multi-pass membrane protein</topology>
    </subcellularLocation>
</comment>
<feature type="transmembrane region" description="Helical" evidence="16">
    <location>
        <begin position="21"/>
        <end position="43"/>
    </location>
</feature>
<protein>
    <recommendedName>
        <fullName evidence="4">non-specific protein-tyrosine kinase</fullName>
        <ecNumber evidence="4">2.7.10.2</ecNumber>
    </recommendedName>
</protein>
<dbReference type="InterPro" id="IPR027417">
    <property type="entry name" value="P-loop_NTPase"/>
</dbReference>
<evidence type="ECO:0000256" key="7">
    <source>
        <dbReference type="ARBA" id="ARBA00022679"/>
    </source>
</evidence>
<dbReference type="InterPro" id="IPR032807">
    <property type="entry name" value="GNVR"/>
</dbReference>
<keyword evidence="6" id="KW-0997">Cell inner membrane</keyword>
<reference evidence="20 21" key="1">
    <citation type="submission" date="2019-03" db="EMBL/GenBank/DDBJ databases">
        <title>Complete genome assembly of MDR B. fragilis.</title>
        <authorList>
            <person name="Sydenham T.V."/>
            <person name="Hasman H."/>
            <person name="Justesen U.S."/>
        </authorList>
    </citation>
    <scope>NUCLEOTIDE SEQUENCE [LARGE SCALE GENOMIC DNA]</scope>
    <source>
        <strain evidence="20 21">DCMSKEJBY0001B</strain>
    </source>
</reference>
<dbReference type="SUPFAM" id="SSF52540">
    <property type="entry name" value="P-loop containing nucleoside triphosphate hydrolases"/>
    <property type="match status" value="1"/>
</dbReference>
<evidence type="ECO:0000256" key="5">
    <source>
        <dbReference type="ARBA" id="ARBA00022475"/>
    </source>
</evidence>
<keyword evidence="14" id="KW-0829">Tyrosine-protein kinase</keyword>
<keyword evidence="12 16" id="KW-1133">Transmembrane helix</keyword>
<evidence type="ECO:0000256" key="1">
    <source>
        <dbReference type="ARBA" id="ARBA00004429"/>
    </source>
</evidence>
<dbReference type="GO" id="GO:0005524">
    <property type="term" value="F:ATP binding"/>
    <property type="evidence" value="ECO:0007669"/>
    <property type="project" value="UniProtKB-KW"/>
</dbReference>
<dbReference type="EMBL" id="CP036546">
    <property type="protein sequence ID" value="QCQ44640.1"/>
    <property type="molecule type" value="Genomic_DNA"/>
</dbReference>
<evidence type="ECO:0000259" key="19">
    <source>
        <dbReference type="Pfam" id="PF13807"/>
    </source>
</evidence>
<comment type="similarity">
    <text evidence="3">Belongs to the etk/wzc family.</text>
</comment>
<dbReference type="Pfam" id="PF02706">
    <property type="entry name" value="Wzz"/>
    <property type="match status" value="1"/>
</dbReference>
<evidence type="ECO:0000256" key="8">
    <source>
        <dbReference type="ARBA" id="ARBA00022692"/>
    </source>
</evidence>
<keyword evidence="9" id="KW-0547">Nucleotide-binding</keyword>
<dbReference type="InterPro" id="IPR050445">
    <property type="entry name" value="Bact_polysacc_biosynth/exp"/>
</dbReference>
<dbReference type="NCBIfam" id="TIGR01007">
    <property type="entry name" value="eps_fam"/>
    <property type="match status" value="1"/>
</dbReference>
<dbReference type="GO" id="GO:0005886">
    <property type="term" value="C:plasma membrane"/>
    <property type="evidence" value="ECO:0007669"/>
    <property type="project" value="UniProtKB-SubCell"/>
</dbReference>
<dbReference type="AlphaFoldDB" id="A0AAE6ESN1"/>
<evidence type="ECO:0000256" key="11">
    <source>
        <dbReference type="ARBA" id="ARBA00022840"/>
    </source>
</evidence>
<evidence type="ECO:0000256" key="13">
    <source>
        <dbReference type="ARBA" id="ARBA00023136"/>
    </source>
</evidence>
<comment type="similarity">
    <text evidence="2">Belongs to the CpsD/CapB family.</text>
</comment>
<organism evidence="20 21">
    <name type="scientific">Bacteroides fragilis</name>
    <dbReference type="NCBI Taxonomy" id="817"/>
    <lineage>
        <taxon>Bacteria</taxon>
        <taxon>Pseudomonadati</taxon>
        <taxon>Bacteroidota</taxon>
        <taxon>Bacteroidia</taxon>
        <taxon>Bacteroidales</taxon>
        <taxon>Bacteroidaceae</taxon>
        <taxon>Bacteroides</taxon>
    </lineage>
</organism>
<dbReference type="CDD" id="cd05387">
    <property type="entry name" value="BY-kinase"/>
    <property type="match status" value="1"/>
</dbReference>
<keyword evidence="5" id="KW-1003">Cell membrane</keyword>
<gene>
    <name evidence="20" type="ORF">EC80_007190</name>
</gene>
<dbReference type="Pfam" id="PF13807">
    <property type="entry name" value="GNVR"/>
    <property type="match status" value="1"/>
</dbReference>
<evidence type="ECO:0000256" key="4">
    <source>
        <dbReference type="ARBA" id="ARBA00011903"/>
    </source>
</evidence>
<keyword evidence="7 20" id="KW-0808">Transferase</keyword>